<dbReference type="RefSeq" id="WP_146645047.1">
    <property type="nucleotide sequence ID" value="NZ_CP012333.1"/>
</dbReference>
<dbReference type="AlphaFoldDB" id="A0A0K1PIW0"/>
<evidence type="ECO:0000313" key="2">
    <source>
        <dbReference type="EMBL" id="AKU93457.1"/>
    </source>
</evidence>
<feature type="compositionally biased region" description="Polar residues" evidence="1">
    <location>
        <begin position="103"/>
        <end position="117"/>
    </location>
</feature>
<dbReference type="KEGG" id="llu:AKJ09_00121"/>
<dbReference type="InterPro" id="IPR011990">
    <property type="entry name" value="TPR-like_helical_dom_sf"/>
</dbReference>
<sequence>MSNEGHEKGSLLSPMGEEYAPSQDDAARIFSKIQASLVAQGVTPKNPESVRPSSIPDPKRGFRSPKGLLAIGLSCVVAAGVFVGKGYLAPSPEASSVVTTKIQVSSPTPPSNENVAISNEPPPALVMPSLSVDELPTAKPSPSASAKSGEVAAKPTARPAATTTESDNDGLAREAALLAEARQAEQRGDDARALERLDEHARTFPNGWLAADRAAERVIVLCNLGRREEAVREAAAFLQGRPKSPLTRRIATSCAGQP</sequence>
<name>A0A0K1PIW0_9BACT</name>
<accession>A0A0K1PIW0</accession>
<dbReference type="STRING" id="1391654.AKJ09_00121"/>
<dbReference type="EMBL" id="CP012333">
    <property type="protein sequence ID" value="AKU93457.1"/>
    <property type="molecule type" value="Genomic_DNA"/>
</dbReference>
<evidence type="ECO:0008006" key="4">
    <source>
        <dbReference type="Google" id="ProtNLM"/>
    </source>
</evidence>
<protein>
    <recommendedName>
        <fullName evidence="4">Tetratricopeptide repeat protein</fullName>
    </recommendedName>
</protein>
<evidence type="ECO:0000313" key="3">
    <source>
        <dbReference type="Proteomes" id="UP000064967"/>
    </source>
</evidence>
<feature type="region of interest" description="Disordered" evidence="1">
    <location>
        <begin position="40"/>
        <end position="62"/>
    </location>
</feature>
<evidence type="ECO:0000256" key="1">
    <source>
        <dbReference type="SAM" id="MobiDB-lite"/>
    </source>
</evidence>
<gene>
    <name evidence="2" type="ORF">AKJ09_00121</name>
</gene>
<feature type="compositionally biased region" description="Low complexity" evidence="1">
    <location>
        <begin position="138"/>
        <end position="164"/>
    </location>
</feature>
<dbReference type="Proteomes" id="UP000064967">
    <property type="component" value="Chromosome"/>
</dbReference>
<reference evidence="2 3" key="1">
    <citation type="submission" date="2015-08" db="EMBL/GenBank/DDBJ databases">
        <authorList>
            <person name="Babu N.S."/>
            <person name="Beckwith C.J."/>
            <person name="Beseler K.G."/>
            <person name="Brison A."/>
            <person name="Carone J.V."/>
            <person name="Caskin T.P."/>
            <person name="Diamond M."/>
            <person name="Durham M.E."/>
            <person name="Foxe J.M."/>
            <person name="Go M."/>
            <person name="Henderson B.A."/>
            <person name="Jones I.B."/>
            <person name="McGettigan J.A."/>
            <person name="Micheletti S.J."/>
            <person name="Nasrallah M.E."/>
            <person name="Ortiz D."/>
            <person name="Piller C.R."/>
            <person name="Privatt S.R."/>
            <person name="Schneider S.L."/>
            <person name="Sharp S."/>
            <person name="Smith T.C."/>
            <person name="Stanton J.D."/>
            <person name="Ullery H.E."/>
            <person name="Wilson R.J."/>
            <person name="Serrano M.G."/>
            <person name="Buck G."/>
            <person name="Lee V."/>
            <person name="Wang Y."/>
            <person name="Carvalho R."/>
            <person name="Voegtly L."/>
            <person name="Shi R."/>
            <person name="Duckworth R."/>
            <person name="Johnson A."/>
            <person name="Loviza R."/>
            <person name="Walstead R."/>
            <person name="Shah Z."/>
            <person name="Kiflezghi M."/>
            <person name="Wade K."/>
            <person name="Ball S.L."/>
            <person name="Bradley K.W."/>
            <person name="Asai D.J."/>
            <person name="Bowman C.A."/>
            <person name="Russell D.A."/>
            <person name="Pope W.H."/>
            <person name="Jacobs-Sera D."/>
            <person name="Hendrix R.W."/>
            <person name="Hatfull G.F."/>
        </authorList>
    </citation>
    <scope>NUCLEOTIDE SEQUENCE [LARGE SCALE GENOMIC DNA]</scope>
    <source>
        <strain evidence="2 3">DSM 27648</strain>
    </source>
</reference>
<proteinExistence type="predicted"/>
<dbReference type="PATRIC" id="fig|1391654.3.peg.135"/>
<feature type="region of interest" description="Disordered" evidence="1">
    <location>
        <begin position="103"/>
        <end position="175"/>
    </location>
</feature>
<feature type="region of interest" description="Disordered" evidence="1">
    <location>
        <begin position="1"/>
        <end position="25"/>
    </location>
</feature>
<dbReference type="OrthoDB" id="5526768at2"/>
<organism evidence="2 3">
    <name type="scientific">Labilithrix luteola</name>
    <dbReference type="NCBI Taxonomy" id="1391654"/>
    <lineage>
        <taxon>Bacteria</taxon>
        <taxon>Pseudomonadati</taxon>
        <taxon>Myxococcota</taxon>
        <taxon>Polyangia</taxon>
        <taxon>Polyangiales</taxon>
        <taxon>Labilitrichaceae</taxon>
        <taxon>Labilithrix</taxon>
    </lineage>
</organism>
<dbReference type="Gene3D" id="1.25.40.10">
    <property type="entry name" value="Tetratricopeptide repeat domain"/>
    <property type="match status" value="1"/>
</dbReference>
<keyword evidence="3" id="KW-1185">Reference proteome</keyword>